<dbReference type="Pfam" id="PF17246">
    <property type="entry name" value="CDC24_OB1"/>
    <property type="match status" value="1"/>
</dbReference>
<keyword evidence="5" id="KW-1185">Reference proteome</keyword>
<dbReference type="PANTHER" id="PTHR36033:SF1">
    <property type="entry name" value="NUCLEIC ACID-BINDING PROTEINS SUPERFAMILY"/>
    <property type="match status" value="1"/>
</dbReference>
<dbReference type="InterPro" id="IPR035203">
    <property type="entry name" value="Cdc24_OB3"/>
</dbReference>
<sequence>MEFGNAVDRLHIALQEVFSKKAKAIPQKSAWASSATIPWSWVAAALARLLSEYSTGLTIAIALGELELQWERRYFKQNKGFSAAYGTVQSMYDYQRTAALEVVVKEWQLIPQADTYILFIYHIISDDVSYKWMDMYMHPKFNQWISSSRPALRSSKPFLKDRTIRVFCGAKINSPISSQYDDKKLDRIMRIARVPPTQLLMFILTAKDTNFIRGEFTDSLHNVVQPKMFMNRKNRKLHKLWLKIIHVEQTEHISGNQNVNQDLITEDDGENTKLRRTDIFVVDKTCDNDPAVLSLYDQQTQLASMLTRGDYIGLFNPGFPSARTESQMSHSDTVFEYDDDTVLFHMSEKDARQAGVNKVEVDMSDDDDLEDLSNVLSSRQQKNGIMERDEEGFMDCLTYQNRIHIKDLEPSMLNITLLCRVVAIASNNPFTKQGSGAKMDRYAMRIVDSTGKIDVTLWEQAGRKARKLQPGQYVLMTGLTTSSAHTTNKGTVWFVNGSAVCGTEIYNISTMKALLTSTCLRRILSIEDSDNQGSWQNNVTVVGWRLNTNDTPSLMGDCYEQEDNEHAKSPADIIITYTHTACFRPVQYNHHINDGGTKRRLCEFCKCSVPDEHIVESFGSRFSATITNLGWIEWRLDDGNGRIYTAFGCEETLLGVSAQQFKLMSYQKQIGLLDNVLGKPFICSISTTSQDIYRIDQVIASQSIYNECVEILRDWS</sequence>
<reference evidence="4 5" key="1">
    <citation type="submission" date="2020-12" db="EMBL/GenBank/DDBJ databases">
        <title>Metabolic potential, ecology and presence of endohyphal bacteria is reflected in genomic diversity of Mucoromycotina.</title>
        <authorList>
            <person name="Muszewska A."/>
            <person name="Okrasinska A."/>
            <person name="Steczkiewicz K."/>
            <person name="Drgas O."/>
            <person name="Orlowska M."/>
            <person name="Perlinska-Lenart U."/>
            <person name="Aleksandrzak-Piekarczyk T."/>
            <person name="Szatraj K."/>
            <person name="Zielenkiewicz U."/>
            <person name="Pilsyk S."/>
            <person name="Malc E."/>
            <person name="Mieczkowski P."/>
            <person name="Kruszewska J.S."/>
            <person name="Biernat P."/>
            <person name="Pawlowska J."/>
        </authorList>
    </citation>
    <scope>NUCLEOTIDE SEQUENCE [LARGE SCALE GENOMIC DNA]</scope>
    <source>
        <strain evidence="4 5">CBS 142.35</strain>
    </source>
</reference>
<comment type="caution">
    <text evidence="4">The sequence shown here is derived from an EMBL/GenBank/DDBJ whole genome shotgun (WGS) entry which is preliminary data.</text>
</comment>
<dbReference type="Proteomes" id="UP000646827">
    <property type="component" value="Unassembled WGS sequence"/>
</dbReference>
<name>A0A8H7SD71_9FUNG</name>
<dbReference type="InterPro" id="IPR012340">
    <property type="entry name" value="NA-bd_OB-fold"/>
</dbReference>
<gene>
    <name evidence="4" type="ORF">INT45_011679</name>
</gene>
<evidence type="ECO:0000259" key="2">
    <source>
        <dbReference type="Pfam" id="PF17245"/>
    </source>
</evidence>
<evidence type="ECO:0000259" key="3">
    <source>
        <dbReference type="Pfam" id="PF17246"/>
    </source>
</evidence>
<feature type="domain" description="Cell division control protein 24 OB" evidence="1">
    <location>
        <begin position="407"/>
        <end position="675"/>
    </location>
</feature>
<dbReference type="Pfam" id="PF17245">
    <property type="entry name" value="CDC24_OB2"/>
    <property type="match status" value="1"/>
</dbReference>
<dbReference type="AlphaFoldDB" id="A0A8H7SD71"/>
<evidence type="ECO:0000313" key="4">
    <source>
        <dbReference type="EMBL" id="KAG2226062.1"/>
    </source>
</evidence>
<evidence type="ECO:0000259" key="1">
    <source>
        <dbReference type="Pfam" id="PF17244"/>
    </source>
</evidence>
<dbReference type="InterPro" id="IPR035201">
    <property type="entry name" value="Cdc24_OB1"/>
</dbReference>
<feature type="domain" description="Cell division control protein 24 OB" evidence="2">
    <location>
        <begin position="125"/>
        <end position="284"/>
    </location>
</feature>
<organism evidence="4 5">
    <name type="scientific">Circinella minor</name>
    <dbReference type="NCBI Taxonomy" id="1195481"/>
    <lineage>
        <taxon>Eukaryota</taxon>
        <taxon>Fungi</taxon>
        <taxon>Fungi incertae sedis</taxon>
        <taxon>Mucoromycota</taxon>
        <taxon>Mucoromycotina</taxon>
        <taxon>Mucoromycetes</taxon>
        <taxon>Mucorales</taxon>
        <taxon>Lichtheimiaceae</taxon>
        <taxon>Circinella</taxon>
    </lineage>
</organism>
<dbReference type="EMBL" id="JAEPRB010000020">
    <property type="protein sequence ID" value="KAG2226062.1"/>
    <property type="molecule type" value="Genomic_DNA"/>
</dbReference>
<dbReference type="Gene3D" id="2.40.50.140">
    <property type="entry name" value="Nucleic acid-binding proteins"/>
    <property type="match status" value="1"/>
</dbReference>
<protein>
    <recommendedName>
        <fullName evidence="6">Replication protein A OB domain-containing protein</fullName>
    </recommendedName>
</protein>
<evidence type="ECO:0000313" key="5">
    <source>
        <dbReference type="Proteomes" id="UP000646827"/>
    </source>
</evidence>
<dbReference type="Pfam" id="PF17244">
    <property type="entry name" value="CDC24_OB3"/>
    <property type="match status" value="1"/>
</dbReference>
<dbReference type="PANTHER" id="PTHR36033">
    <property type="entry name" value="NUCLEIC ACID-BINDING PROTEINS SUPERFAMILY"/>
    <property type="match status" value="1"/>
</dbReference>
<evidence type="ECO:0008006" key="6">
    <source>
        <dbReference type="Google" id="ProtNLM"/>
    </source>
</evidence>
<proteinExistence type="predicted"/>
<dbReference type="OrthoDB" id="10265890at2759"/>
<feature type="domain" description="Cell division control protein 24 OB" evidence="3">
    <location>
        <begin position="3"/>
        <end position="112"/>
    </location>
</feature>
<dbReference type="SUPFAM" id="SSF50249">
    <property type="entry name" value="Nucleic acid-binding proteins"/>
    <property type="match status" value="1"/>
</dbReference>
<dbReference type="InterPro" id="IPR035200">
    <property type="entry name" value="Cdc24_OB2"/>
</dbReference>
<accession>A0A8H7SD71</accession>